<evidence type="ECO:0000256" key="2">
    <source>
        <dbReference type="ARBA" id="ARBA00022840"/>
    </source>
</evidence>
<dbReference type="NCBIfam" id="TIGR00152">
    <property type="entry name" value="dephospho-CoA kinase"/>
    <property type="match status" value="1"/>
</dbReference>
<dbReference type="EMBL" id="MN079107">
    <property type="protein sequence ID" value="QEA05677.1"/>
    <property type="molecule type" value="Genomic_DNA"/>
</dbReference>
<keyword evidence="3" id="KW-0808">Transferase</keyword>
<protein>
    <submittedName>
        <fullName evidence="3">Dephospho-CoA kinase</fullName>
        <ecNumber evidence="3">2.7.1.24</ecNumber>
    </submittedName>
</protein>
<keyword evidence="2" id="KW-0067">ATP-binding</keyword>
<dbReference type="InterPro" id="IPR001977">
    <property type="entry name" value="Depp_CoAkinase"/>
</dbReference>
<dbReference type="AlphaFoldDB" id="A0A5B8RG64"/>
<keyword evidence="1" id="KW-0547">Nucleotide-binding</keyword>
<dbReference type="GO" id="GO:0015937">
    <property type="term" value="P:coenzyme A biosynthetic process"/>
    <property type="evidence" value="ECO:0007669"/>
    <property type="project" value="InterPro"/>
</dbReference>
<dbReference type="PROSITE" id="PS51219">
    <property type="entry name" value="DPCK"/>
    <property type="match status" value="1"/>
</dbReference>
<dbReference type="EC" id="2.7.1.24" evidence="3"/>
<evidence type="ECO:0000313" key="3">
    <source>
        <dbReference type="EMBL" id="QEA05677.1"/>
    </source>
</evidence>
<dbReference type="GO" id="GO:0005524">
    <property type="term" value="F:ATP binding"/>
    <property type="evidence" value="ECO:0007669"/>
    <property type="project" value="UniProtKB-KW"/>
</dbReference>
<dbReference type="GO" id="GO:0004140">
    <property type="term" value="F:dephospho-CoA kinase activity"/>
    <property type="evidence" value="ECO:0007669"/>
    <property type="project" value="UniProtKB-EC"/>
</dbReference>
<dbReference type="CDD" id="cd02022">
    <property type="entry name" value="DPCK"/>
    <property type="match status" value="1"/>
</dbReference>
<gene>
    <name evidence="3" type="primary">coaE</name>
    <name evidence="3" type="ORF">KBTEX_02001</name>
</gene>
<keyword evidence="3" id="KW-0418">Kinase</keyword>
<accession>A0A5B8RG64</accession>
<dbReference type="PANTHER" id="PTHR10695">
    <property type="entry name" value="DEPHOSPHO-COA KINASE-RELATED"/>
    <property type="match status" value="1"/>
</dbReference>
<dbReference type="Gene3D" id="3.40.50.300">
    <property type="entry name" value="P-loop containing nucleotide triphosphate hydrolases"/>
    <property type="match status" value="1"/>
</dbReference>
<dbReference type="PANTHER" id="PTHR10695:SF46">
    <property type="entry name" value="BIFUNCTIONAL COENZYME A SYNTHASE-RELATED"/>
    <property type="match status" value="1"/>
</dbReference>
<dbReference type="Pfam" id="PF01121">
    <property type="entry name" value="CoaE"/>
    <property type="match status" value="1"/>
</dbReference>
<sequence length="200" mass="21491">MFVVGLTGGIASGKSTVARLFAGHGADVIDTDTVAREVVLPGSEGLTAVVDAFGGDVLAGDGSLDRRALRALIFDDETARRRLESILHPRIEAAVHERIAASPGPYVVLVVPLLVESGWHEWVDRVAVVDVEETHQIERLGRRDDHTPEQARAALAAQTSRAHRLAHADDVIDNRGPPEALRDAVDALHQRYLALAAGTR</sequence>
<dbReference type="HAMAP" id="MF_00376">
    <property type="entry name" value="Dephospho_CoA_kinase"/>
    <property type="match status" value="1"/>
</dbReference>
<name>A0A5B8RG64_9ZZZZ</name>
<evidence type="ECO:0000256" key="1">
    <source>
        <dbReference type="ARBA" id="ARBA00022741"/>
    </source>
</evidence>
<organism evidence="3">
    <name type="scientific">uncultured organism</name>
    <dbReference type="NCBI Taxonomy" id="155900"/>
    <lineage>
        <taxon>unclassified sequences</taxon>
        <taxon>environmental samples</taxon>
    </lineage>
</organism>
<proteinExistence type="inferred from homology"/>
<dbReference type="InterPro" id="IPR027417">
    <property type="entry name" value="P-loop_NTPase"/>
</dbReference>
<reference evidence="3" key="1">
    <citation type="submission" date="2019-06" db="EMBL/GenBank/DDBJ databases">
        <authorList>
            <person name="Murdoch R.W."/>
            <person name="Fathepure B."/>
        </authorList>
    </citation>
    <scope>NUCLEOTIDE SEQUENCE</scope>
</reference>
<dbReference type="SUPFAM" id="SSF52540">
    <property type="entry name" value="P-loop containing nucleoside triphosphate hydrolases"/>
    <property type="match status" value="1"/>
</dbReference>